<name>A0A8H6SSS2_MYCCL</name>
<dbReference type="Proteomes" id="UP000613580">
    <property type="component" value="Unassembled WGS sequence"/>
</dbReference>
<accession>A0A8H6SSS2</accession>
<organism evidence="2 3">
    <name type="scientific">Mycena chlorophos</name>
    <name type="common">Agaric fungus</name>
    <name type="synonym">Agaricus chlorophos</name>
    <dbReference type="NCBI Taxonomy" id="658473"/>
    <lineage>
        <taxon>Eukaryota</taxon>
        <taxon>Fungi</taxon>
        <taxon>Dikarya</taxon>
        <taxon>Basidiomycota</taxon>
        <taxon>Agaricomycotina</taxon>
        <taxon>Agaricomycetes</taxon>
        <taxon>Agaricomycetidae</taxon>
        <taxon>Agaricales</taxon>
        <taxon>Marasmiineae</taxon>
        <taxon>Mycenaceae</taxon>
        <taxon>Mycena</taxon>
    </lineage>
</organism>
<feature type="region of interest" description="Disordered" evidence="1">
    <location>
        <begin position="217"/>
        <end position="251"/>
    </location>
</feature>
<feature type="compositionally biased region" description="Basic and acidic residues" evidence="1">
    <location>
        <begin position="219"/>
        <end position="228"/>
    </location>
</feature>
<gene>
    <name evidence="2" type="ORF">HMN09_00844700</name>
</gene>
<evidence type="ECO:0000313" key="3">
    <source>
        <dbReference type="Proteomes" id="UP000613580"/>
    </source>
</evidence>
<protein>
    <submittedName>
        <fullName evidence="2">CxC2 domain-containing protein</fullName>
    </submittedName>
</protein>
<evidence type="ECO:0000256" key="1">
    <source>
        <dbReference type="SAM" id="MobiDB-lite"/>
    </source>
</evidence>
<comment type="caution">
    <text evidence="2">The sequence shown here is derived from an EMBL/GenBank/DDBJ whole genome shotgun (WGS) entry which is preliminary data.</text>
</comment>
<dbReference type="EMBL" id="JACAZE010000011">
    <property type="protein sequence ID" value="KAF7304425.1"/>
    <property type="molecule type" value="Genomic_DNA"/>
</dbReference>
<dbReference type="OrthoDB" id="3257768at2759"/>
<proteinExistence type="predicted"/>
<dbReference type="AlphaFoldDB" id="A0A8H6SSS2"/>
<evidence type="ECO:0000313" key="2">
    <source>
        <dbReference type="EMBL" id="KAF7304425.1"/>
    </source>
</evidence>
<keyword evidence="3" id="KW-1185">Reference proteome</keyword>
<sequence length="251" mass="28917">MGSSLENLRNHLRIKYYLLLNKELHVRHQAANTRARTVIARNESQISLFTDMYQIAWFAVLQIEGGDEAKVGFHCLQREDIRLSERLREERQEKRLAAIRAEEGWLSEEELEADARGAEDPDEADTFFMQGTNQTVMSWIWRGTKAGGSEAAMLEAVRIEWCKASSRTRRWEEEVLILTEETRRVPVSHEHSARVWDERAKNVPIGLMPVDEAEGMMARVEESAPRVVDEDEEMPPPGVSAKSWGKRKSKR</sequence>
<reference evidence="2" key="1">
    <citation type="submission" date="2020-05" db="EMBL/GenBank/DDBJ databases">
        <title>Mycena genomes resolve the evolution of fungal bioluminescence.</title>
        <authorList>
            <person name="Tsai I.J."/>
        </authorList>
    </citation>
    <scope>NUCLEOTIDE SEQUENCE</scope>
    <source>
        <strain evidence="2">110903Hualien_Pintung</strain>
    </source>
</reference>